<dbReference type="GO" id="GO:0019646">
    <property type="term" value="P:aerobic electron transport chain"/>
    <property type="evidence" value="ECO:0007669"/>
    <property type="project" value="InterPro"/>
</dbReference>
<comment type="caution">
    <text evidence="9">The sequence shown here is derived from an EMBL/GenBank/DDBJ whole genome shotgun (WGS) entry which is preliminary data.</text>
</comment>
<evidence type="ECO:0000256" key="5">
    <source>
        <dbReference type="ARBA" id="ARBA00023136"/>
    </source>
</evidence>
<evidence type="ECO:0000259" key="8">
    <source>
        <dbReference type="PROSITE" id="PS50253"/>
    </source>
</evidence>
<dbReference type="Pfam" id="PF00510">
    <property type="entry name" value="COX3"/>
    <property type="match status" value="1"/>
</dbReference>
<evidence type="ECO:0000256" key="1">
    <source>
        <dbReference type="ARBA" id="ARBA00004141"/>
    </source>
</evidence>
<evidence type="ECO:0000256" key="3">
    <source>
        <dbReference type="ARBA" id="ARBA00022692"/>
    </source>
</evidence>
<name>A0A9D7XLW8_9BACT</name>
<protein>
    <submittedName>
        <fullName evidence="9">Cytochrome c oxidase subunit 3</fullName>
    </submittedName>
</protein>
<dbReference type="InterPro" id="IPR024791">
    <property type="entry name" value="Cyt_c/ubiquinol_Oxase_su3"/>
</dbReference>
<evidence type="ECO:0000256" key="6">
    <source>
        <dbReference type="RuleBase" id="RU003376"/>
    </source>
</evidence>
<dbReference type="Proteomes" id="UP000808337">
    <property type="component" value="Unassembled WGS sequence"/>
</dbReference>
<evidence type="ECO:0000313" key="9">
    <source>
        <dbReference type="EMBL" id="MBK9981549.1"/>
    </source>
</evidence>
<feature type="domain" description="Heme-copper oxidase subunit III family profile" evidence="8">
    <location>
        <begin position="1"/>
        <end position="167"/>
    </location>
</feature>
<dbReference type="InterPro" id="IPR035973">
    <property type="entry name" value="Cyt_c_oxidase_su3-like_sf"/>
</dbReference>
<keyword evidence="5 7" id="KW-0472">Membrane</keyword>
<sequence>MGSIVMMFGSLTSAYIVRHAAGNWLEFRVPDIFFYSTGVILLSSLVLHLSYWGFNTGKAGLYRIALPISLLLGIIFIILQYQGWLALYNIGVPLDGNPSGSFFYVISGIHAAHVLGGLFAISVATLNAFSLTYKPTEKRRRRFQLVLHYWHFVDFLWLYLFLFLLIQ</sequence>
<evidence type="ECO:0000256" key="7">
    <source>
        <dbReference type="SAM" id="Phobius"/>
    </source>
</evidence>
<feature type="transmembrane region" description="Helical" evidence="7">
    <location>
        <begin position="147"/>
        <end position="166"/>
    </location>
</feature>
<dbReference type="GO" id="GO:0005886">
    <property type="term" value="C:plasma membrane"/>
    <property type="evidence" value="ECO:0007669"/>
    <property type="project" value="UniProtKB-SubCell"/>
</dbReference>
<dbReference type="InterPro" id="IPR013833">
    <property type="entry name" value="Cyt_c_oxidase_su3_a-hlx"/>
</dbReference>
<feature type="transmembrane region" description="Helical" evidence="7">
    <location>
        <begin position="32"/>
        <end position="54"/>
    </location>
</feature>
<dbReference type="AlphaFoldDB" id="A0A9D7XLW8"/>
<dbReference type="PROSITE" id="PS50253">
    <property type="entry name" value="COX3"/>
    <property type="match status" value="1"/>
</dbReference>
<dbReference type="GO" id="GO:0004129">
    <property type="term" value="F:cytochrome-c oxidase activity"/>
    <property type="evidence" value="ECO:0007669"/>
    <property type="project" value="InterPro"/>
</dbReference>
<evidence type="ECO:0000256" key="4">
    <source>
        <dbReference type="ARBA" id="ARBA00022989"/>
    </source>
</evidence>
<organism evidence="9 10">
    <name type="scientific">Candidatus Opimibacter skivensis</name>
    <dbReference type="NCBI Taxonomy" id="2982028"/>
    <lineage>
        <taxon>Bacteria</taxon>
        <taxon>Pseudomonadati</taxon>
        <taxon>Bacteroidota</taxon>
        <taxon>Saprospiria</taxon>
        <taxon>Saprospirales</taxon>
        <taxon>Saprospiraceae</taxon>
        <taxon>Candidatus Opimibacter</taxon>
    </lineage>
</organism>
<gene>
    <name evidence="9" type="ORF">IPP15_03845</name>
</gene>
<dbReference type="InterPro" id="IPR000298">
    <property type="entry name" value="Cyt_c_oxidase-like_su3"/>
</dbReference>
<dbReference type="Gene3D" id="1.20.120.80">
    <property type="entry name" value="Cytochrome c oxidase, subunit III, four-helix bundle"/>
    <property type="match status" value="1"/>
</dbReference>
<accession>A0A9D7XLW8</accession>
<feature type="transmembrane region" description="Helical" evidence="7">
    <location>
        <begin position="101"/>
        <end position="126"/>
    </location>
</feature>
<feature type="transmembrane region" description="Helical" evidence="7">
    <location>
        <begin position="61"/>
        <end position="81"/>
    </location>
</feature>
<dbReference type="PANTHER" id="PTHR11403">
    <property type="entry name" value="CYTOCHROME C OXIDASE SUBUNIT III"/>
    <property type="match status" value="1"/>
</dbReference>
<proteinExistence type="inferred from homology"/>
<comment type="similarity">
    <text evidence="2 6">Belongs to the cytochrome c oxidase subunit 3 family.</text>
</comment>
<comment type="subcellular location">
    <subcellularLocation>
        <location evidence="6">Cell membrane</location>
        <topology evidence="6">Multi-pass membrane protein</topology>
    </subcellularLocation>
    <subcellularLocation>
        <location evidence="1">Membrane</location>
        <topology evidence="1">Multi-pass membrane protein</topology>
    </subcellularLocation>
</comment>
<evidence type="ECO:0000313" key="10">
    <source>
        <dbReference type="Proteomes" id="UP000808337"/>
    </source>
</evidence>
<keyword evidence="3 6" id="KW-0812">Transmembrane</keyword>
<dbReference type="PANTHER" id="PTHR11403:SF10">
    <property type="entry name" value="CYTOCHROME C OXIDASE"/>
    <property type="match status" value="1"/>
</dbReference>
<dbReference type="EMBL" id="JADKGY010000001">
    <property type="protein sequence ID" value="MBK9981549.1"/>
    <property type="molecule type" value="Genomic_DNA"/>
</dbReference>
<dbReference type="SUPFAM" id="SSF81452">
    <property type="entry name" value="Cytochrome c oxidase subunit III-like"/>
    <property type="match status" value="1"/>
</dbReference>
<keyword evidence="4 7" id="KW-1133">Transmembrane helix</keyword>
<reference evidence="9 10" key="1">
    <citation type="submission" date="2020-10" db="EMBL/GenBank/DDBJ databases">
        <title>Connecting structure to function with the recovery of over 1000 high-quality activated sludge metagenome-assembled genomes encoding full-length rRNA genes using long-read sequencing.</title>
        <authorList>
            <person name="Singleton C.M."/>
            <person name="Petriglieri F."/>
            <person name="Kristensen J.M."/>
            <person name="Kirkegaard R.H."/>
            <person name="Michaelsen T.Y."/>
            <person name="Andersen M.H."/>
            <person name="Karst S.M."/>
            <person name="Dueholm M.S."/>
            <person name="Nielsen P.H."/>
            <person name="Albertsen M."/>
        </authorList>
    </citation>
    <scope>NUCLEOTIDE SEQUENCE [LARGE SCALE GENOMIC DNA]</scope>
    <source>
        <strain evidence="9">Ribe_18-Q3-R11-54_MAXAC.273</strain>
    </source>
</reference>
<evidence type="ECO:0000256" key="2">
    <source>
        <dbReference type="ARBA" id="ARBA00010581"/>
    </source>
</evidence>